<dbReference type="Pfam" id="PF07883">
    <property type="entry name" value="Cupin_2"/>
    <property type="match status" value="1"/>
</dbReference>
<evidence type="ECO:0000256" key="1">
    <source>
        <dbReference type="ARBA" id="ARBA00023125"/>
    </source>
</evidence>
<name>A0A212L5X8_9BACT</name>
<accession>A0A212L5X8</accession>
<dbReference type="InterPro" id="IPR001387">
    <property type="entry name" value="Cro/C1-type_HTH"/>
</dbReference>
<dbReference type="CDD" id="cd02209">
    <property type="entry name" value="cupin_XRE_C"/>
    <property type="match status" value="1"/>
</dbReference>
<dbReference type="Gene3D" id="2.60.120.10">
    <property type="entry name" value="Jelly Rolls"/>
    <property type="match status" value="1"/>
</dbReference>
<dbReference type="GO" id="GO:0003700">
    <property type="term" value="F:DNA-binding transcription factor activity"/>
    <property type="evidence" value="ECO:0007669"/>
    <property type="project" value="TreeGrafter"/>
</dbReference>
<reference evidence="3" key="1">
    <citation type="submission" date="2016-08" db="EMBL/GenBank/DDBJ databases">
        <authorList>
            <person name="Seilhamer J.J."/>
        </authorList>
    </citation>
    <scope>NUCLEOTIDE SEQUENCE</scope>
    <source>
        <strain evidence="3">86-1</strain>
    </source>
</reference>
<dbReference type="Gene3D" id="1.10.260.40">
    <property type="entry name" value="lambda repressor-like DNA-binding domains"/>
    <property type="match status" value="1"/>
</dbReference>
<dbReference type="CDD" id="cd00093">
    <property type="entry name" value="HTH_XRE"/>
    <property type="match status" value="1"/>
</dbReference>
<evidence type="ECO:0000313" key="3">
    <source>
        <dbReference type="EMBL" id="SCM72887.1"/>
    </source>
</evidence>
<evidence type="ECO:0000259" key="2">
    <source>
        <dbReference type="PROSITE" id="PS50943"/>
    </source>
</evidence>
<gene>
    <name evidence="3" type="ORF">KL86DES1_20899</name>
</gene>
<dbReference type="PANTHER" id="PTHR46797:SF19">
    <property type="entry name" value="BLL2473 PROTEIN"/>
    <property type="match status" value="1"/>
</dbReference>
<dbReference type="PROSITE" id="PS50943">
    <property type="entry name" value="HTH_CROC1"/>
    <property type="match status" value="1"/>
</dbReference>
<feature type="domain" description="HTH cro/C1-type" evidence="2">
    <location>
        <begin position="11"/>
        <end position="65"/>
    </location>
</feature>
<keyword evidence="1" id="KW-0238">DNA-binding</keyword>
<protein>
    <submittedName>
        <fullName evidence="3">Transcriptional regulator, XRE family</fullName>
    </submittedName>
</protein>
<dbReference type="InterPro" id="IPR013096">
    <property type="entry name" value="Cupin_2"/>
</dbReference>
<dbReference type="AlphaFoldDB" id="A0A212L5X8"/>
<dbReference type="Pfam" id="PF01381">
    <property type="entry name" value="HTH_3"/>
    <property type="match status" value="1"/>
</dbReference>
<dbReference type="EMBL" id="FMJC01000002">
    <property type="protein sequence ID" value="SCM72887.1"/>
    <property type="molecule type" value="Genomic_DNA"/>
</dbReference>
<dbReference type="InterPro" id="IPR014710">
    <property type="entry name" value="RmlC-like_jellyroll"/>
</dbReference>
<dbReference type="SUPFAM" id="SSF51182">
    <property type="entry name" value="RmlC-like cupins"/>
    <property type="match status" value="1"/>
</dbReference>
<dbReference type="SUPFAM" id="SSF47413">
    <property type="entry name" value="lambda repressor-like DNA-binding domains"/>
    <property type="match status" value="1"/>
</dbReference>
<dbReference type="SMART" id="SM00530">
    <property type="entry name" value="HTH_XRE"/>
    <property type="match status" value="1"/>
</dbReference>
<dbReference type="InterPro" id="IPR050807">
    <property type="entry name" value="TransReg_Diox_bact_type"/>
</dbReference>
<dbReference type="GO" id="GO:0003677">
    <property type="term" value="F:DNA binding"/>
    <property type="evidence" value="ECO:0007669"/>
    <property type="project" value="UniProtKB-KW"/>
</dbReference>
<dbReference type="GO" id="GO:0005829">
    <property type="term" value="C:cytosol"/>
    <property type="evidence" value="ECO:0007669"/>
    <property type="project" value="TreeGrafter"/>
</dbReference>
<sequence>MPSTRTIGSRIRSFREERELDLETLARDTGLDQNYLQKLENDAIYPSIGPLQKVARALGVRLGTFLDDQFTRDPIIACINNDCEGGEALHTGSIPRPSYTYQPLGKGKNDRNMEPFHIRIFPDAGERKTSSHQGEEFIFVLKGTLLVVYGRENYVLKPGETIYYNSIVPHFVGAAGDEPVEILAVTYNS</sequence>
<proteinExistence type="predicted"/>
<dbReference type="PANTHER" id="PTHR46797">
    <property type="entry name" value="HTH-TYPE TRANSCRIPTIONAL REGULATOR"/>
    <property type="match status" value="1"/>
</dbReference>
<dbReference type="InterPro" id="IPR011051">
    <property type="entry name" value="RmlC_Cupin_sf"/>
</dbReference>
<organism evidence="3">
    <name type="scientific">uncultured Desulfovibrio sp</name>
    <dbReference type="NCBI Taxonomy" id="167968"/>
    <lineage>
        <taxon>Bacteria</taxon>
        <taxon>Pseudomonadati</taxon>
        <taxon>Thermodesulfobacteriota</taxon>
        <taxon>Desulfovibrionia</taxon>
        <taxon>Desulfovibrionales</taxon>
        <taxon>Desulfovibrionaceae</taxon>
        <taxon>Desulfovibrio</taxon>
        <taxon>environmental samples</taxon>
    </lineage>
</organism>
<dbReference type="InterPro" id="IPR010982">
    <property type="entry name" value="Lambda_DNA-bd_dom_sf"/>
</dbReference>
<dbReference type="RefSeq" id="WP_179980420.1">
    <property type="nucleotide sequence ID" value="NZ_LT608333.1"/>
</dbReference>